<gene>
    <name evidence="1" type="ORF">FGO68_gene6343</name>
</gene>
<dbReference type="EMBL" id="RRYP01005565">
    <property type="protein sequence ID" value="TNV81925.1"/>
    <property type="molecule type" value="Genomic_DNA"/>
</dbReference>
<sequence>MLGDMKNNWMRLIEKESKLYEKASTIYNPQKDMIQLLEAQALNHKVVFTGRFLHRDMERFIKFHEEFKEYISMVRQYSTDNNVFKLHSLKARCTSLSETIQREFEYLAEIGKPNFVFDNYKSCIEKCPIPFKDQIA</sequence>
<accession>A0A8J8NXA6</accession>
<protein>
    <submittedName>
        <fullName evidence="1">Uncharacterized protein</fullName>
    </submittedName>
</protein>
<proteinExistence type="predicted"/>
<name>A0A8J8NXA6_HALGN</name>
<keyword evidence="2" id="KW-1185">Reference proteome</keyword>
<reference evidence="1" key="1">
    <citation type="submission" date="2019-06" db="EMBL/GenBank/DDBJ databases">
        <authorList>
            <person name="Zheng W."/>
        </authorList>
    </citation>
    <scope>NUCLEOTIDE SEQUENCE</scope>
    <source>
        <strain evidence="1">QDHG01</strain>
    </source>
</reference>
<comment type="caution">
    <text evidence="1">The sequence shown here is derived from an EMBL/GenBank/DDBJ whole genome shotgun (WGS) entry which is preliminary data.</text>
</comment>
<organism evidence="1 2">
    <name type="scientific">Halteria grandinella</name>
    <dbReference type="NCBI Taxonomy" id="5974"/>
    <lineage>
        <taxon>Eukaryota</taxon>
        <taxon>Sar</taxon>
        <taxon>Alveolata</taxon>
        <taxon>Ciliophora</taxon>
        <taxon>Intramacronucleata</taxon>
        <taxon>Spirotrichea</taxon>
        <taxon>Stichotrichia</taxon>
        <taxon>Sporadotrichida</taxon>
        <taxon>Halteriidae</taxon>
        <taxon>Halteria</taxon>
    </lineage>
</organism>
<evidence type="ECO:0000313" key="1">
    <source>
        <dbReference type="EMBL" id="TNV81925.1"/>
    </source>
</evidence>
<dbReference type="AlphaFoldDB" id="A0A8J8NXA6"/>
<evidence type="ECO:0000313" key="2">
    <source>
        <dbReference type="Proteomes" id="UP000785679"/>
    </source>
</evidence>
<dbReference type="Proteomes" id="UP000785679">
    <property type="component" value="Unassembled WGS sequence"/>
</dbReference>